<dbReference type="PANTHER" id="PTHR46899:SF3">
    <property type="entry name" value="PROTEIN PHOSPHATASE 1 REGULATORY SUBUNIT 27"/>
    <property type="match status" value="1"/>
</dbReference>
<dbReference type="Pfam" id="PF12796">
    <property type="entry name" value="Ank_2"/>
    <property type="match status" value="1"/>
</dbReference>
<accession>A0A6A6TMF3</accession>
<evidence type="ECO:0000313" key="3">
    <source>
        <dbReference type="EMBL" id="KAF2660932.1"/>
    </source>
</evidence>
<dbReference type="InterPro" id="IPR053080">
    <property type="entry name" value="PP1_regulatory_subunit_27"/>
</dbReference>
<dbReference type="AlphaFoldDB" id="A0A6A6TMF3"/>
<dbReference type="PROSITE" id="PS50088">
    <property type="entry name" value="ANK_REPEAT"/>
    <property type="match status" value="2"/>
</dbReference>
<dbReference type="InterPro" id="IPR002110">
    <property type="entry name" value="Ankyrin_rpt"/>
</dbReference>
<feature type="compositionally biased region" description="Low complexity" evidence="2">
    <location>
        <begin position="296"/>
        <end position="307"/>
    </location>
</feature>
<feature type="repeat" description="ANK" evidence="1">
    <location>
        <begin position="476"/>
        <end position="509"/>
    </location>
</feature>
<dbReference type="EMBL" id="MU004296">
    <property type="protein sequence ID" value="KAF2660932.1"/>
    <property type="molecule type" value="Genomic_DNA"/>
</dbReference>
<dbReference type="OrthoDB" id="426293at2759"/>
<dbReference type="PROSITE" id="PS50297">
    <property type="entry name" value="ANK_REP_REGION"/>
    <property type="match status" value="2"/>
</dbReference>
<keyword evidence="4" id="KW-1185">Reference proteome</keyword>
<feature type="region of interest" description="Disordered" evidence="2">
    <location>
        <begin position="296"/>
        <end position="331"/>
    </location>
</feature>
<gene>
    <name evidence="3" type="ORF">K491DRAFT_674245</name>
</gene>
<protein>
    <submittedName>
        <fullName evidence="3">Uncharacterized protein</fullName>
    </submittedName>
</protein>
<dbReference type="PANTHER" id="PTHR46899">
    <property type="entry name" value="PROTEIN PHOSPHATASE 1 REGULATORY SUBUNIT 27"/>
    <property type="match status" value="1"/>
</dbReference>
<evidence type="ECO:0000256" key="2">
    <source>
        <dbReference type="SAM" id="MobiDB-lite"/>
    </source>
</evidence>
<feature type="region of interest" description="Disordered" evidence="2">
    <location>
        <begin position="203"/>
        <end position="225"/>
    </location>
</feature>
<organism evidence="3 4">
    <name type="scientific">Lophiostoma macrostomum CBS 122681</name>
    <dbReference type="NCBI Taxonomy" id="1314788"/>
    <lineage>
        <taxon>Eukaryota</taxon>
        <taxon>Fungi</taxon>
        <taxon>Dikarya</taxon>
        <taxon>Ascomycota</taxon>
        <taxon>Pezizomycotina</taxon>
        <taxon>Dothideomycetes</taxon>
        <taxon>Pleosporomycetidae</taxon>
        <taxon>Pleosporales</taxon>
        <taxon>Lophiostomataceae</taxon>
        <taxon>Lophiostoma</taxon>
    </lineage>
</organism>
<evidence type="ECO:0000256" key="1">
    <source>
        <dbReference type="PROSITE-ProRule" id="PRU00023"/>
    </source>
</evidence>
<feature type="repeat" description="ANK" evidence="1">
    <location>
        <begin position="443"/>
        <end position="475"/>
    </location>
</feature>
<dbReference type="InterPro" id="IPR036770">
    <property type="entry name" value="Ankyrin_rpt-contain_sf"/>
</dbReference>
<dbReference type="Proteomes" id="UP000799324">
    <property type="component" value="Unassembled WGS sequence"/>
</dbReference>
<proteinExistence type="predicted"/>
<feature type="region of interest" description="Disordered" evidence="2">
    <location>
        <begin position="141"/>
        <end position="162"/>
    </location>
</feature>
<dbReference type="Gene3D" id="1.25.40.20">
    <property type="entry name" value="Ankyrin repeat-containing domain"/>
    <property type="match status" value="1"/>
</dbReference>
<dbReference type="SUPFAM" id="SSF48403">
    <property type="entry name" value="Ankyrin repeat"/>
    <property type="match status" value="1"/>
</dbReference>
<evidence type="ECO:0000313" key="4">
    <source>
        <dbReference type="Proteomes" id="UP000799324"/>
    </source>
</evidence>
<name>A0A6A6TMF3_9PLEO</name>
<keyword evidence="1" id="KW-0040">ANK repeat</keyword>
<dbReference type="SMART" id="SM00248">
    <property type="entry name" value="ANK"/>
    <property type="match status" value="3"/>
</dbReference>
<sequence>MRITSTIATSCASLSDDIVKSILETGNFARRVRDSRFDMNAINAELLALKTTVEILQDDFSATEDRVPTLLLGAVSGILDCCNEAIKNSHDVIVKLSTTSGKRRSWRTDSDITDVKGRLKTARSGLDLALDHVSLFTKPATLSKVRPGSPTKEQTKSRQSRQVLELMRRINIAKERISEHDHGQGATLAEHLNALKECTEALYEEATSDEEEPKRSDSMDPEDEGSIMRNEQEMSVLSLSSEAPSNGIGTWLANVASASRTAQKPIGRPELVTINGQKSKALRVAHAEAITFYTESTTSSSYATSRSKQSRTRLRTSKPQPVSRSGKQKRHIHYAPSTAEASEGPVLGILDHYINADKFAISRSKRQELSPDERVALDWRLRTMDADATAMAVETSLWEGADPNVADLDYGLMFIRAANQMPTNILRLLVEYGADVTKTDAGPYFTALHAAVLGNSLETVQYLIEIGADIDAMNSGGETPLDLALTTPHAYSIAKHLLEAGADVSGISLRTVVTASKVDSRERSMMVELLLAHGAEGDLNVQGCARRGKGLSVLGLI</sequence>
<reference evidence="3" key="1">
    <citation type="journal article" date="2020" name="Stud. Mycol.">
        <title>101 Dothideomycetes genomes: a test case for predicting lifestyles and emergence of pathogens.</title>
        <authorList>
            <person name="Haridas S."/>
            <person name="Albert R."/>
            <person name="Binder M."/>
            <person name="Bloem J."/>
            <person name="Labutti K."/>
            <person name="Salamov A."/>
            <person name="Andreopoulos B."/>
            <person name="Baker S."/>
            <person name="Barry K."/>
            <person name="Bills G."/>
            <person name="Bluhm B."/>
            <person name="Cannon C."/>
            <person name="Castanera R."/>
            <person name="Culley D."/>
            <person name="Daum C."/>
            <person name="Ezra D."/>
            <person name="Gonzalez J."/>
            <person name="Henrissat B."/>
            <person name="Kuo A."/>
            <person name="Liang C."/>
            <person name="Lipzen A."/>
            <person name="Lutzoni F."/>
            <person name="Magnuson J."/>
            <person name="Mondo S."/>
            <person name="Nolan M."/>
            <person name="Ohm R."/>
            <person name="Pangilinan J."/>
            <person name="Park H.-J."/>
            <person name="Ramirez L."/>
            <person name="Alfaro M."/>
            <person name="Sun H."/>
            <person name="Tritt A."/>
            <person name="Yoshinaga Y."/>
            <person name="Zwiers L.-H."/>
            <person name="Turgeon B."/>
            <person name="Goodwin S."/>
            <person name="Spatafora J."/>
            <person name="Crous P."/>
            <person name="Grigoriev I."/>
        </authorList>
    </citation>
    <scope>NUCLEOTIDE SEQUENCE</scope>
    <source>
        <strain evidence="3">CBS 122681</strain>
    </source>
</reference>